<reference evidence="1" key="1">
    <citation type="submission" date="2019-02" db="EMBL/GenBank/DDBJ databases">
        <authorList>
            <person name="Gruber-Vodicka R. H."/>
            <person name="Seah K. B. B."/>
        </authorList>
    </citation>
    <scope>NUCLEOTIDE SEQUENCE</scope>
    <source>
        <strain evidence="1">BECK_BY7</strain>
    </source>
</reference>
<evidence type="ECO:0008006" key="2">
    <source>
        <dbReference type="Google" id="ProtNLM"/>
    </source>
</evidence>
<evidence type="ECO:0000313" key="1">
    <source>
        <dbReference type="EMBL" id="VFK21015.1"/>
    </source>
</evidence>
<proteinExistence type="predicted"/>
<gene>
    <name evidence="1" type="ORF">BECKLFY1418C_GA0070996_108311</name>
</gene>
<organism evidence="1">
    <name type="scientific">Candidatus Kentrum sp. LFY</name>
    <dbReference type="NCBI Taxonomy" id="2126342"/>
    <lineage>
        <taxon>Bacteria</taxon>
        <taxon>Pseudomonadati</taxon>
        <taxon>Pseudomonadota</taxon>
        <taxon>Gammaproteobacteria</taxon>
        <taxon>Candidatus Kentrum</taxon>
    </lineage>
</organism>
<accession>A0A450WVC4</accession>
<dbReference type="EMBL" id="CAADFN010000083">
    <property type="protein sequence ID" value="VFK21015.1"/>
    <property type="molecule type" value="Genomic_DNA"/>
</dbReference>
<name>A0A450WVC4_9GAMM</name>
<protein>
    <recommendedName>
        <fullName evidence="2">DUF4276 family protein</fullName>
    </recommendedName>
</protein>
<dbReference type="AlphaFoldDB" id="A0A450WVC4"/>
<sequence>MNGSEVNKSGANKLAVFVEGRTEQIFVERLVRFLGGDADLAIRVEHREGGRRKLRHAIEITGTREPEGHQFFVLIVDCGQDERVKSDVIESYENLIDKGYRHIVGIRDVLPHRREDIRRFRKGLEFGLPTRPCKPVLILAIMEIEAWFLAEYAHFPRIHPSLTRARIGREFGFDPAEDDMQLRDHPARDLEAVYFLEAIPYAKSRKDVERTVDSLDFSRIRDEVAARIADLARLTGLIRAFFTYSEQTDKVCDESLPRPRLSV</sequence>